<dbReference type="GO" id="GO:0003341">
    <property type="term" value="P:cilium movement"/>
    <property type="evidence" value="ECO:0007669"/>
    <property type="project" value="TreeGrafter"/>
</dbReference>
<dbReference type="GO" id="GO:0015630">
    <property type="term" value="C:microtubule cytoskeleton"/>
    <property type="evidence" value="ECO:0007669"/>
    <property type="project" value="TreeGrafter"/>
</dbReference>
<keyword evidence="2" id="KW-0547">Nucleotide-binding</keyword>
<dbReference type="AlphaFoldDB" id="A0AAV7SEJ3"/>
<dbReference type="Gene3D" id="3.30.1490.20">
    <property type="entry name" value="ATP-grasp fold, A domain"/>
    <property type="match status" value="1"/>
</dbReference>
<evidence type="ECO:0000256" key="1">
    <source>
        <dbReference type="ARBA" id="ARBA00022598"/>
    </source>
</evidence>
<dbReference type="GO" id="GO:0060271">
    <property type="term" value="P:cilium assembly"/>
    <property type="evidence" value="ECO:0007669"/>
    <property type="project" value="TreeGrafter"/>
</dbReference>
<sequence>MPYFIWTVRRDVIDYHHLTKNQMLNHYGRTGCFTTKIGLCLNLRNLPWYVEANPDTFFPRCYSLCSDDEKSAFIELLDRAYAVCEKYIGKMKHDDIDLNEDSTPCLTEMEWDDLLKQYYVLVHGGANLDISDCGVAQCREILMRIESANPQLAIDGIRNVWIIKPGAKSRGRERVKEALHACDAAVHMCVGRLLCQNSLESRAIASPAPEAFFAFQ</sequence>
<keyword evidence="1" id="KW-0436">Ligase</keyword>
<keyword evidence="5" id="KW-1185">Reference proteome</keyword>
<gene>
    <name evidence="4" type="ORF">NDU88_002350</name>
</gene>
<proteinExistence type="predicted"/>
<name>A0AAV7SEJ3_PLEWA</name>
<dbReference type="GO" id="GO:0005930">
    <property type="term" value="C:axoneme"/>
    <property type="evidence" value="ECO:0007669"/>
    <property type="project" value="TreeGrafter"/>
</dbReference>
<reference evidence="4" key="1">
    <citation type="journal article" date="2022" name="bioRxiv">
        <title>Sequencing and chromosome-scale assembly of the giantPleurodeles waltlgenome.</title>
        <authorList>
            <person name="Brown T."/>
            <person name="Elewa A."/>
            <person name="Iarovenko S."/>
            <person name="Subramanian E."/>
            <person name="Araus A.J."/>
            <person name="Petzold A."/>
            <person name="Susuki M."/>
            <person name="Suzuki K.-i.T."/>
            <person name="Hayashi T."/>
            <person name="Toyoda A."/>
            <person name="Oliveira C."/>
            <person name="Osipova E."/>
            <person name="Leigh N.D."/>
            <person name="Simon A."/>
            <person name="Yun M.H."/>
        </authorList>
    </citation>
    <scope>NUCLEOTIDE SEQUENCE</scope>
    <source>
        <strain evidence="4">20211129_DDA</strain>
        <tissue evidence="4">Liver</tissue>
    </source>
</reference>
<comment type="caution">
    <text evidence="4">The sequence shown here is derived from an EMBL/GenBank/DDBJ whole genome shotgun (WGS) entry which is preliminary data.</text>
</comment>
<organism evidence="4 5">
    <name type="scientific">Pleurodeles waltl</name>
    <name type="common">Iberian ribbed newt</name>
    <dbReference type="NCBI Taxonomy" id="8319"/>
    <lineage>
        <taxon>Eukaryota</taxon>
        <taxon>Metazoa</taxon>
        <taxon>Chordata</taxon>
        <taxon>Craniata</taxon>
        <taxon>Vertebrata</taxon>
        <taxon>Euteleostomi</taxon>
        <taxon>Amphibia</taxon>
        <taxon>Batrachia</taxon>
        <taxon>Caudata</taxon>
        <taxon>Salamandroidea</taxon>
        <taxon>Salamandridae</taxon>
        <taxon>Pleurodelinae</taxon>
        <taxon>Pleurodeles</taxon>
    </lineage>
</organism>
<dbReference type="GO" id="GO:0005524">
    <property type="term" value="F:ATP binding"/>
    <property type="evidence" value="ECO:0007669"/>
    <property type="project" value="UniProtKB-KW"/>
</dbReference>
<evidence type="ECO:0000313" key="4">
    <source>
        <dbReference type="EMBL" id="KAJ1161870.1"/>
    </source>
</evidence>
<dbReference type="InterPro" id="IPR013815">
    <property type="entry name" value="ATP_grasp_subdomain_1"/>
</dbReference>
<accession>A0AAV7SEJ3</accession>
<evidence type="ECO:0000256" key="3">
    <source>
        <dbReference type="ARBA" id="ARBA00022840"/>
    </source>
</evidence>
<dbReference type="InterPro" id="IPR051437">
    <property type="entry name" value="TTLL_monoglycylase"/>
</dbReference>
<dbReference type="PANTHER" id="PTHR45870:SF3">
    <property type="entry name" value="PROTEIN MONOGLYCYLASE TTLL8"/>
    <property type="match status" value="1"/>
</dbReference>
<evidence type="ECO:0000256" key="2">
    <source>
        <dbReference type="ARBA" id="ARBA00022741"/>
    </source>
</evidence>
<dbReference type="EMBL" id="JANPWB010000008">
    <property type="protein sequence ID" value="KAJ1161870.1"/>
    <property type="molecule type" value="Genomic_DNA"/>
</dbReference>
<dbReference type="GO" id="GO:0070736">
    <property type="term" value="F:protein-glycine ligase activity, initiating"/>
    <property type="evidence" value="ECO:0007669"/>
    <property type="project" value="TreeGrafter"/>
</dbReference>
<evidence type="ECO:0000313" key="5">
    <source>
        <dbReference type="Proteomes" id="UP001066276"/>
    </source>
</evidence>
<dbReference type="Proteomes" id="UP001066276">
    <property type="component" value="Chromosome 4_2"/>
</dbReference>
<protein>
    <submittedName>
        <fullName evidence="4">Uncharacterized protein</fullName>
    </submittedName>
</protein>
<keyword evidence="3" id="KW-0067">ATP-binding</keyword>
<dbReference type="PANTHER" id="PTHR45870">
    <property type="entry name" value="TUBULIN MONOGLYCYLASE TTLL3"/>
    <property type="match status" value="1"/>
</dbReference>